<dbReference type="Proteomes" id="UP000703269">
    <property type="component" value="Unassembled WGS sequence"/>
</dbReference>
<name>A0A9P3LAN9_9APHY</name>
<reference evidence="2 3" key="1">
    <citation type="submission" date="2021-08" db="EMBL/GenBank/DDBJ databases">
        <title>Draft Genome Sequence of Phanerochaete sordida strain YK-624.</title>
        <authorList>
            <person name="Mori T."/>
            <person name="Dohra H."/>
            <person name="Suzuki T."/>
            <person name="Kawagishi H."/>
            <person name="Hirai H."/>
        </authorList>
    </citation>
    <scope>NUCLEOTIDE SEQUENCE [LARGE SCALE GENOMIC DNA]</scope>
    <source>
        <strain evidence="2 3">YK-624</strain>
    </source>
</reference>
<feature type="compositionally biased region" description="Basic residues" evidence="1">
    <location>
        <begin position="149"/>
        <end position="160"/>
    </location>
</feature>
<dbReference type="OrthoDB" id="2596481at2759"/>
<feature type="compositionally biased region" description="Acidic residues" evidence="1">
    <location>
        <begin position="43"/>
        <end position="56"/>
    </location>
</feature>
<comment type="caution">
    <text evidence="2">The sequence shown here is derived from an EMBL/GenBank/DDBJ whole genome shotgun (WGS) entry which is preliminary data.</text>
</comment>
<sequence>MATTPSSAAMSRVRSPSSLASSFNYISSPRGMHASDPALSSDDSFESLSEDSSDDDEIVWSVSDLSASFVSSQRDPRSPSIFSEDDFIVLGQPTRPGPSAGSRSSVAPSLSADGLSDAITSLTIEDSSDEASSACSSSRPASQAAAPSKRSRRRKPRKARAAVAAPPPAQVPSAPATPKRTKKNAAAPTPSTKEAASKNKKRNAKAAKAQPAVDAGFGARPIVDDVSEAGDVKAVSLYDDAVQYISSFLSSPTAEAKAKGNLTFLQALIVELGLCSATSCSSEQSFYSLPSLPRSITAAKALIKSSAFLNVGDYLEQRDKGLDALRQIMHPSRKALVKDLGRGKGRRKVPRDLVKNTGLGVLLVTCY</sequence>
<proteinExistence type="predicted"/>
<evidence type="ECO:0000313" key="3">
    <source>
        <dbReference type="Proteomes" id="UP000703269"/>
    </source>
</evidence>
<evidence type="ECO:0000256" key="1">
    <source>
        <dbReference type="SAM" id="MobiDB-lite"/>
    </source>
</evidence>
<feature type="region of interest" description="Disordered" evidence="1">
    <location>
        <begin position="25"/>
        <end position="56"/>
    </location>
</feature>
<gene>
    <name evidence="2" type="ORF">PsYK624_030650</name>
</gene>
<accession>A0A9P3LAN9</accession>
<organism evidence="2 3">
    <name type="scientific">Phanerochaete sordida</name>
    <dbReference type="NCBI Taxonomy" id="48140"/>
    <lineage>
        <taxon>Eukaryota</taxon>
        <taxon>Fungi</taxon>
        <taxon>Dikarya</taxon>
        <taxon>Basidiomycota</taxon>
        <taxon>Agaricomycotina</taxon>
        <taxon>Agaricomycetes</taxon>
        <taxon>Polyporales</taxon>
        <taxon>Phanerochaetaceae</taxon>
        <taxon>Phanerochaete</taxon>
    </lineage>
</organism>
<keyword evidence="3" id="KW-1185">Reference proteome</keyword>
<feature type="compositionally biased region" description="Low complexity" evidence="1">
    <location>
        <begin position="131"/>
        <end position="148"/>
    </location>
</feature>
<feature type="region of interest" description="Disordered" evidence="1">
    <location>
        <begin position="68"/>
        <end position="209"/>
    </location>
</feature>
<dbReference type="EMBL" id="BPQB01000005">
    <property type="protein sequence ID" value="GJE86982.1"/>
    <property type="molecule type" value="Genomic_DNA"/>
</dbReference>
<dbReference type="AlphaFoldDB" id="A0A9P3LAN9"/>
<evidence type="ECO:0000313" key="2">
    <source>
        <dbReference type="EMBL" id="GJE86982.1"/>
    </source>
</evidence>
<protein>
    <submittedName>
        <fullName evidence="2">Uncharacterized protein</fullName>
    </submittedName>
</protein>